<keyword evidence="1" id="KW-0812">Transmembrane</keyword>
<reference evidence="3" key="1">
    <citation type="submission" date="2023-03" db="EMBL/GenBank/DDBJ databases">
        <title>Massive genome expansion in bonnet fungi (Mycena s.s.) driven by repeated elements and novel gene families across ecological guilds.</title>
        <authorList>
            <consortium name="Lawrence Berkeley National Laboratory"/>
            <person name="Harder C.B."/>
            <person name="Miyauchi S."/>
            <person name="Viragh M."/>
            <person name="Kuo A."/>
            <person name="Thoen E."/>
            <person name="Andreopoulos B."/>
            <person name="Lu D."/>
            <person name="Skrede I."/>
            <person name="Drula E."/>
            <person name="Henrissat B."/>
            <person name="Morin E."/>
            <person name="Kohler A."/>
            <person name="Barry K."/>
            <person name="LaButti K."/>
            <person name="Morin E."/>
            <person name="Salamov A."/>
            <person name="Lipzen A."/>
            <person name="Mereny Z."/>
            <person name="Hegedus B."/>
            <person name="Baldrian P."/>
            <person name="Stursova M."/>
            <person name="Weitz H."/>
            <person name="Taylor A."/>
            <person name="Grigoriev I.V."/>
            <person name="Nagy L.G."/>
            <person name="Martin F."/>
            <person name="Kauserud H."/>
        </authorList>
    </citation>
    <scope>NUCLEOTIDE SEQUENCE</scope>
    <source>
        <strain evidence="3">CBHHK200</strain>
    </source>
</reference>
<feature type="transmembrane region" description="Helical" evidence="1">
    <location>
        <begin position="258"/>
        <end position="279"/>
    </location>
</feature>
<evidence type="ECO:0000313" key="3">
    <source>
        <dbReference type="EMBL" id="KAJ7024673.1"/>
    </source>
</evidence>
<evidence type="ECO:0000256" key="1">
    <source>
        <dbReference type="SAM" id="Phobius"/>
    </source>
</evidence>
<feature type="transmembrane region" description="Helical" evidence="1">
    <location>
        <begin position="192"/>
        <end position="212"/>
    </location>
</feature>
<organism evidence="3 4">
    <name type="scientific">Mycena alexandri</name>
    <dbReference type="NCBI Taxonomy" id="1745969"/>
    <lineage>
        <taxon>Eukaryota</taxon>
        <taxon>Fungi</taxon>
        <taxon>Dikarya</taxon>
        <taxon>Basidiomycota</taxon>
        <taxon>Agaricomycotina</taxon>
        <taxon>Agaricomycetes</taxon>
        <taxon>Agaricomycetidae</taxon>
        <taxon>Agaricales</taxon>
        <taxon>Marasmiineae</taxon>
        <taxon>Mycenaceae</taxon>
        <taxon>Mycena</taxon>
    </lineage>
</organism>
<dbReference type="EMBL" id="JARJCM010000166">
    <property type="protein sequence ID" value="KAJ7024673.1"/>
    <property type="molecule type" value="Genomic_DNA"/>
</dbReference>
<feature type="domain" description="DUF6533" evidence="2">
    <location>
        <begin position="44"/>
        <end position="87"/>
    </location>
</feature>
<gene>
    <name evidence="3" type="ORF">C8F04DRAFT_1131040</name>
</gene>
<accession>A0AAD6SBH5</accession>
<dbReference type="Proteomes" id="UP001218188">
    <property type="component" value="Unassembled WGS sequence"/>
</dbReference>
<feature type="transmembrane region" description="Helical" evidence="1">
    <location>
        <begin position="142"/>
        <end position="159"/>
    </location>
</feature>
<dbReference type="Pfam" id="PF20151">
    <property type="entry name" value="DUF6533"/>
    <property type="match status" value="1"/>
</dbReference>
<keyword evidence="4" id="KW-1185">Reference proteome</keyword>
<keyword evidence="1" id="KW-0472">Membrane</keyword>
<comment type="caution">
    <text evidence="3">The sequence shown here is derived from an EMBL/GenBank/DDBJ whole genome shotgun (WGS) entry which is preliminary data.</text>
</comment>
<dbReference type="AlphaFoldDB" id="A0AAD6SBH5"/>
<protein>
    <recommendedName>
        <fullName evidence="2">DUF6533 domain-containing protein</fullName>
    </recommendedName>
</protein>
<evidence type="ECO:0000259" key="2">
    <source>
        <dbReference type="Pfam" id="PF20151"/>
    </source>
</evidence>
<sequence>MIIESRPISSGARRCLDPHYIFMATIQLDAAALEEDLRLGRAVFLAGLTIICCDYILTLDLEVTHIWSAPLKRSSAWFVLVRYFALIGNLALIPYFFGNFDEESCQRFSAAEDALLIIQEFFVEVTLVLRVCAIYGFNRRVFGLLGIAAIITITLSVWSEVPMESNSNLGIIELSSCYVVTVKAQAIRMATAWEALLVGDIIVMGLTLWRAYTFNRTLGLATGSLLGVLVRDGVAYFGMICSVNIANIILFYTGDVLMAASFAKFACAISVTMASRLILNLQDAANGDSLRATNVPLIDTQLQFAPIGRNDLGRADSAYV</sequence>
<evidence type="ECO:0000313" key="4">
    <source>
        <dbReference type="Proteomes" id="UP001218188"/>
    </source>
</evidence>
<feature type="transmembrane region" description="Helical" evidence="1">
    <location>
        <begin position="233"/>
        <end position="252"/>
    </location>
</feature>
<name>A0AAD6SBH5_9AGAR</name>
<proteinExistence type="predicted"/>
<keyword evidence="1" id="KW-1133">Transmembrane helix</keyword>
<dbReference type="InterPro" id="IPR045340">
    <property type="entry name" value="DUF6533"/>
</dbReference>
<feature type="transmembrane region" description="Helical" evidence="1">
    <location>
        <begin position="75"/>
        <end position="97"/>
    </location>
</feature>
<feature type="transmembrane region" description="Helical" evidence="1">
    <location>
        <begin position="117"/>
        <end position="135"/>
    </location>
</feature>